<keyword evidence="3" id="KW-0804">Transcription</keyword>
<evidence type="ECO:0000256" key="1">
    <source>
        <dbReference type="ARBA" id="ARBA00023015"/>
    </source>
</evidence>
<feature type="domain" description="HTH lacI-type" evidence="4">
    <location>
        <begin position="3"/>
        <end position="57"/>
    </location>
</feature>
<dbReference type="Gene3D" id="3.40.50.2300">
    <property type="match status" value="2"/>
</dbReference>
<dbReference type="Pfam" id="PF00356">
    <property type="entry name" value="LacI"/>
    <property type="match status" value="1"/>
</dbReference>
<keyword evidence="1" id="KW-0805">Transcription regulation</keyword>
<protein>
    <submittedName>
        <fullName evidence="5">LacI family transcriptional regulator</fullName>
    </submittedName>
</protein>
<dbReference type="PROSITE" id="PS50932">
    <property type="entry name" value="HTH_LACI_2"/>
    <property type="match status" value="1"/>
</dbReference>
<keyword evidence="2" id="KW-0238">DNA-binding</keyword>
<dbReference type="CDD" id="cd06267">
    <property type="entry name" value="PBP1_LacI_sugar_binding-like"/>
    <property type="match status" value="1"/>
</dbReference>
<dbReference type="KEGG" id="bacg:D2962_05210"/>
<sequence length="331" mass="36835">MDITIKDIAKAAGVSKSTVSRVISNTGKCSDEARRKVMEAAEKLNYKKNALARAMITKETKNLGLIIYQKHKPILSHPFYAPIIEAIVDSSMKRGYSIIIATDQDIKASSAELLLEKRVDGIIFASFIDHNIILKYKNMGIPLVLLNNSVDLKDVSFVKVDNYSGAYKAVVHLISKNHKDIGFLCGPLQHRSYMERYQGYLAALKDHGIPVQEKFMRFGDSTLYEGTRLMNSILNSGDIPTAIFASNDMMAIGAIKAIKKAGLKIPDDVAIVGFDDIEHDVLIEPALSTVFVDKNKMGEMAVDLLLNEIVRNPYFKKENILPTKLILREST</sequence>
<name>A0A3G2R3Q1_9FIRM</name>
<dbReference type="InterPro" id="IPR010982">
    <property type="entry name" value="Lambda_DNA-bd_dom_sf"/>
</dbReference>
<dbReference type="Gene3D" id="1.10.260.40">
    <property type="entry name" value="lambda repressor-like DNA-binding domains"/>
    <property type="match status" value="1"/>
</dbReference>
<dbReference type="GO" id="GO:0003700">
    <property type="term" value="F:DNA-binding transcription factor activity"/>
    <property type="evidence" value="ECO:0007669"/>
    <property type="project" value="TreeGrafter"/>
</dbReference>
<dbReference type="AlphaFoldDB" id="A0A3G2R3Q1"/>
<proteinExistence type="predicted"/>
<dbReference type="SUPFAM" id="SSF53822">
    <property type="entry name" value="Periplasmic binding protein-like I"/>
    <property type="match status" value="1"/>
</dbReference>
<dbReference type="CDD" id="cd01392">
    <property type="entry name" value="HTH_LacI"/>
    <property type="match status" value="1"/>
</dbReference>
<dbReference type="PANTHER" id="PTHR30146:SF109">
    <property type="entry name" value="HTH-TYPE TRANSCRIPTIONAL REGULATOR GALS"/>
    <property type="match status" value="1"/>
</dbReference>
<reference evidence="5 6" key="1">
    <citation type="submission" date="2018-10" db="EMBL/GenBank/DDBJ databases">
        <authorList>
            <person name="Zhang X."/>
        </authorList>
    </citation>
    <scope>NUCLEOTIDE SEQUENCE [LARGE SCALE GENOMIC DNA]</scope>
    <source>
        <strain evidence="5 6">SK-G1</strain>
    </source>
</reference>
<keyword evidence="6" id="KW-1185">Reference proteome</keyword>
<evidence type="ECO:0000256" key="3">
    <source>
        <dbReference type="ARBA" id="ARBA00023163"/>
    </source>
</evidence>
<organism evidence="5 6">
    <name type="scientific">Biomaibacter acetigenes</name>
    <dbReference type="NCBI Taxonomy" id="2316383"/>
    <lineage>
        <taxon>Bacteria</taxon>
        <taxon>Bacillati</taxon>
        <taxon>Bacillota</taxon>
        <taxon>Clostridia</taxon>
        <taxon>Thermosediminibacterales</taxon>
        <taxon>Tepidanaerobacteraceae</taxon>
        <taxon>Biomaibacter</taxon>
    </lineage>
</organism>
<dbReference type="PRINTS" id="PR00036">
    <property type="entry name" value="HTHLACI"/>
</dbReference>
<dbReference type="SUPFAM" id="SSF47413">
    <property type="entry name" value="lambda repressor-like DNA-binding domains"/>
    <property type="match status" value="1"/>
</dbReference>
<dbReference type="RefSeq" id="WP_122014359.1">
    <property type="nucleotide sequence ID" value="NZ_CP033169.1"/>
</dbReference>
<evidence type="ECO:0000313" key="6">
    <source>
        <dbReference type="Proteomes" id="UP000280960"/>
    </source>
</evidence>
<dbReference type="GO" id="GO:0000976">
    <property type="term" value="F:transcription cis-regulatory region binding"/>
    <property type="evidence" value="ECO:0007669"/>
    <property type="project" value="TreeGrafter"/>
</dbReference>
<accession>A0A3G2R3Q1</accession>
<dbReference type="InterPro" id="IPR028082">
    <property type="entry name" value="Peripla_BP_I"/>
</dbReference>
<dbReference type="Pfam" id="PF00532">
    <property type="entry name" value="Peripla_BP_1"/>
    <property type="match status" value="1"/>
</dbReference>
<dbReference type="Proteomes" id="UP000280960">
    <property type="component" value="Chromosome"/>
</dbReference>
<dbReference type="EMBL" id="CP033169">
    <property type="protein sequence ID" value="AYO30090.1"/>
    <property type="molecule type" value="Genomic_DNA"/>
</dbReference>
<dbReference type="InterPro" id="IPR000843">
    <property type="entry name" value="HTH_LacI"/>
</dbReference>
<dbReference type="PROSITE" id="PS00356">
    <property type="entry name" value="HTH_LACI_1"/>
    <property type="match status" value="1"/>
</dbReference>
<dbReference type="InterPro" id="IPR001761">
    <property type="entry name" value="Peripla_BP/Lac1_sug-bd_dom"/>
</dbReference>
<dbReference type="PANTHER" id="PTHR30146">
    <property type="entry name" value="LACI-RELATED TRANSCRIPTIONAL REPRESSOR"/>
    <property type="match status" value="1"/>
</dbReference>
<evidence type="ECO:0000259" key="4">
    <source>
        <dbReference type="PROSITE" id="PS50932"/>
    </source>
</evidence>
<gene>
    <name evidence="5" type="ORF">D2962_05210</name>
</gene>
<evidence type="ECO:0000256" key="2">
    <source>
        <dbReference type="ARBA" id="ARBA00023125"/>
    </source>
</evidence>
<dbReference type="SMART" id="SM00354">
    <property type="entry name" value="HTH_LACI"/>
    <property type="match status" value="1"/>
</dbReference>
<evidence type="ECO:0000313" key="5">
    <source>
        <dbReference type="EMBL" id="AYO30090.1"/>
    </source>
</evidence>